<evidence type="ECO:0000313" key="1">
    <source>
        <dbReference type="EMBL" id="MDR6785980.1"/>
    </source>
</evidence>
<keyword evidence="2" id="KW-1185">Reference proteome</keyword>
<gene>
    <name evidence="1" type="ORF">J2X78_004572</name>
</gene>
<name>A0ACC6L2V4_9SPHI</name>
<dbReference type="EMBL" id="JAVDTF010000005">
    <property type="protein sequence ID" value="MDR6785980.1"/>
    <property type="molecule type" value="Genomic_DNA"/>
</dbReference>
<organism evidence="1 2">
    <name type="scientific">Pedobacter africanus</name>
    <dbReference type="NCBI Taxonomy" id="151894"/>
    <lineage>
        <taxon>Bacteria</taxon>
        <taxon>Pseudomonadati</taxon>
        <taxon>Bacteroidota</taxon>
        <taxon>Sphingobacteriia</taxon>
        <taxon>Sphingobacteriales</taxon>
        <taxon>Sphingobacteriaceae</taxon>
        <taxon>Pedobacter</taxon>
    </lineage>
</organism>
<proteinExistence type="predicted"/>
<accession>A0ACC6L2V4</accession>
<evidence type="ECO:0000313" key="2">
    <source>
        <dbReference type="Proteomes" id="UP001246858"/>
    </source>
</evidence>
<dbReference type="Proteomes" id="UP001246858">
    <property type="component" value="Unassembled WGS sequence"/>
</dbReference>
<protein>
    <submittedName>
        <fullName evidence="1">Uncharacterized protein</fullName>
    </submittedName>
</protein>
<comment type="caution">
    <text evidence="1">The sequence shown here is derived from an EMBL/GenBank/DDBJ whole genome shotgun (WGS) entry which is preliminary data.</text>
</comment>
<reference evidence="1" key="1">
    <citation type="submission" date="2023-07" db="EMBL/GenBank/DDBJ databases">
        <title>Sorghum-associated microbial communities from plants grown in Nebraska, USA.</title>
        <authorList>
            <person name="Schachtman D."/>
        </authorList>
    </citation>
    <scope>NUCLEOTIDE SEQUENCE</scope>
    <source>
        <strain evidence="1">2697</strain>
    </source>
</reference>
<sequence>MNKQTKTACLILAFAAILSSCKKNEALNGAEVVGKTTNSLSAGDGQNDLLGYGYDVTGEYANSSAAKYSVIDVVRLKADQPTRVEWDLSSKKYGEVIAGENAFTYLSSLTDKLGSSLTVKDPSDTSKKAIFFKGSIENSFDNSNSFSSKHIYSGYAMKIQQKRVKMNATISMLKQYLTSSFIADVQSGSPQYIVSQYGTHILKDIILGAKLDIKFRAETSKSDRKDAATKGIEFNILGIFGFSTSSNSATQQVAENFSQRLRYEAIGGEPSASLSGNLTIGGGTLPVISTTAWENSSSLLNAEMIDVAENGLIPIWELIDDPAKSAAVKTYVIQYIIDKQLKLTYPDFVVNGRFVRNDDDLKLYMVFDNTLRHIPSMAVLDRLFQFDESLMHHVNFIDVSSAIVGAPISHDSEILTDLVGSKMYFREGNVIRHISTWDVFLKYHFNDVTAREVYGISGYTLGKPIE</sequence>